<organism evidence="1 2">
    <name type="scientific">Parastrongyloides trichosuri</name>
    <name type="common">Possum-specific nematode worm</name>
    <dbReference type="NCBI Taxonomy" id="131310"/>
    <lineage>
        <taxon>Eukaryota</taxon>
        <taxon>Metazoa</taxon>
        <taxon>Ecdysozoa</taxon>
        <taxon>Nematoda</taxon>
        <taxon>Chromadorea</taxon>
        <taxon>Rhabditida</taxon>
        <taxon>Tylenchina</taxon>
        <taxon>Panagrolaimomorpha</taxon>
        <taxon>Strongyloidoidea</taxon>
        <taxon>Strongyloididae</taxon>
        <taxon>Parastrongyloides</taxon>
    </lineage>
</organism>
<reference evidence="2" key="1">
    <citation type="submission" date="2017-02" db="UniProtKB">
        <authorList>
            <consortium name="WormBaseParasite"/>
        </authorList>
    </citation>
    <scope>IDENTIFICATION</scope>
</reference>
<evidence type="ECO:0000313" key="1">
    <source>
        <dbReference type="Proteomes" id="UP000038045"/>
    </source>
</evidence>
<evidence type="ECO:0000313" key="2">
    <source>
        <dbReference type="WBParaSite" id="PTRK_0000772000.1"/>
    </source>
</evidence>
<dbReference type="Proteomes" id="UP000038045">
    <property type="component" value="Unplaced"/>
</dbReference>
<dbReference type="WBParaSite" id="PTRK_0000772000.1">
    <property type="protein sequence ID" value="PTRK_0000772000.1"/>
    <property type="gene ID" value="PTRK_0000772000"/>
</dbReference>
<name>A0A0N4ZIG6_PARTI</name>
<sequence>MSNNICTSEYYNSLTSQFELPGYIHQDVYNQNKSREKTLAYNFVIISLPEVTFKMRHQLHLFDYFDEESGIRLVGYCIPIFVYRRYFAGRTPLHHKEIIRRKSGSPGNPHVSFLKYVKIPVISIEPKYPINWLKYIINGRPETYPYSQQHTNEMQYSGGNFIVPKNHLYPLYPNCVADFYNLATCPYLIHFRTFDNIICYMLIFSNDEDSSNQANNNIST</sequence>
<dbReference type="AlphaFoldDB" id="A0A0N4ZIG6"/>
<accession>A0A0N4ZIG6</accession>
<keyword evidence="1" id="KW-1185">Reference proteome</keyword>
<protein>
    <submittedName>
        <fullName evidence="2">Amine oxidase</fullName>
    </submittedName>
</protein>
<proteinExistence type="predicted"/>